<comment type="caution">
    <text evidence="1">The sequence shown here is derived from an EMBL/GenBank/DDBJ whole genome shotgun (WGS) entry which is preliminary data.</text>
</comment>
<name>A0ABD5SRB4_9EURY</name>
<dbReference type="EMBL" id="JBHSWV010000214">
    <property type="protein sequence ID" value="MFC6766122.1"/>
    <property type="molecule type" value="Genomic_DNA"/>
</dbReference>
<evidence type="ECO:0000313" key="1">
    <source>
        <dbReference type="EMBL" id="MFC6766122.1"/>
    </source>
</evidence>
<dbReference type="AlphaFoldDB" id="A0ABD5SRB4"/>
<protein>
    <submittedName>
        <fullName evidence="1">Uncharacterized protein</fullName>
    </submittedName>
</protein>
<accession>A0ABD5SRB4</accession>
<keyword evidence="2" id="KW-1185">Reference proteome</keyword>
<evidence type="ECO:0000313" key="2">
    <source>
        <dbReference type="Proteomes" id="UP001596383"/>
    </source>
</evidence>
<proteinExistence type="predicted"/>
<dbReference type="Proteomes" id="UP001596383">
    <property type="component" value="Unassembled WGS sequence"/>
</dbReference>
<gene>
    <name evidence="1" type="ORF">ACFQE6_14305</name>
</gene>
<reference evidence="1 2" key="1">
    <citation type="journal article" date="2019" name="Int. J. Syst. Evol. Microbiol.">
        <title>The Global Catalogue of Microorganisms (GCM) 10K type strain sequencing project: providing services to taxonomists for standard genome sequencing and annotation.</title>
        <authorList>
            <consortium name="The Broad Institute Genomics Platform"/>
            <consortium name="The Broad Institute Genome Sequencing Center for Infectious Disease"/>
            <person name="Wu L."/>
            <person name="Ma J."/>
        </authorList>
    </citation>
    <scope>NUCLEOTIDE SEQUENCE [LARGE SCALE GENOMIC DNA]</scope>
    <source>
        <strain evidence="1 2">LMG 29247</strain>
    </source>
</reference>
<sequence>MAEKLPDIVPGWDTDEAQENIPDQIELAKEQGVIPDDAPTDIVADI</sequence>
<organism evidence="1 2">
    <name type="scientific">Natrinema soli</name>
    <dbReference type="NCBI Taxonomy" id="1930624"/>
    <lineage>
        <taxon>Archaea</taxon>
        <taxon>Methanobacteriati</taxon>
        <taxon>Methanobacteriota</taxon>
        <taxon>Stenosarchaea group</taxon>
        <taxon>Halobacteria</taxon>
        <taxon>Halobacteriales</taxon>
        <taxon>Natrialbaceae</taxon>
        <taxon>Natrinema</taxon>
    </lineage>
</organism>
<dbReference type="RefSeq" id="WP_273739113.1">
    <property type="nucleotide sequence ID" value="NZ_JAQIVI010000214.1"/>
</dbReference>